<evidence type="ECO:0000313" key="4">
    <source>
        <dbReference type="Proteomes" id="UP000201613"/>
    </source>
</evidence>
<feature type="chain" id="PRO_5012421246" description="DUF7282 domain-containing protein" evidence="1">
    <location>
        <begin position="23"/>
        <end position="117"/>
    </location>
</feature>
<dbReference type="AlphaFoldDB" id="A0A238LJU0"/>
<dbReference type="Pfam" id="PF23951">
    <property type="entry name" value="DUF7282"/>
    <property type="match status" value="1"/>
</dbReference>
<dbReference type="EMBL" id="FXZK01000011">
    <property type="protein sequence ID" value="SMY09655.1"/>
    <property type="molecule type" value="Genomic_DNA"/>
</dbReference>
<dbReference type="Proteomes" id="UP000201613">
    <property type="component" value="Unassembled WGS sequence"/>
</dbReference>
<evidence type="ECO:0000259" key="2">
    <source>
        <dbReference type="Pfam" id="PF23951"/>
    </source>
</evidence>
<accession>A0A238LJU0</accession>
<dbReference type="RefSeq" id="WP_133065073.1">
    <property type="nucleotide sequence ID" value="NZ_FXZK01000011.1"/>
</dbReference>
<feature type="domain" description="DUF7282" evidence="2">
    <location>
        <begin position="31"/>
        <end position="98"/>
    </location>
</feature>
<sequence length="117" mass="12022">MTFTKALIPAALAATVGTAALAENSFLYQEADQMLPASTIMINGVTAEADGVVAIYDYSTGEYGDLLGMEAVFAGANSDVNVELQVPAVSDVVAVLYEGGVKAPAMGVAMLEIELES</sequence>
<feature type="signal peptide" evidence="1">
    <location>
        <begin position="1"/>
        <end position="22"/>
    </location>
</feature>
<proteinExistence type="predicted"/>
<gene>
    <name evidence="3" type="ORF">LOM8899_03827</name>
</gene>
<protein>
    <recommendedName>
        <fullName evidence="2">DUF7282 domain-containing protein</fullName>
    </recommendedName>
</protein>
<keyword evidence="1" id="KW-0732">Signal</keyword>
<reference evidence="3 4" key="1">
    <citation type="submission" date="2017-05" db="EMBL/GenBank/DDBJ databases">
        <authorList>
            <person name="Song R."/>
            <person name="Chenine A.L."/>
            <person name="Ruprecht R.M."/>
        </authorList>
    </citation>
    <scope>NUCLEOTIDE SEQUENCE [LARGE SCALE GENOMIC DNA]</scope>
    <source>
        <strain evidence="3 4">CECT 8899</strain>
    </source>
</reference>
<evidence type="ECO:0000313" key="3">
    <source>
        <dbReference type="EMBL" id="SMY09655.1"/>
    </source>
</evidence>
<dbReference type="OrthoDB" id="7868487at2"/>
<name>A0A238LJU0_9RHOB</name>
<evidence type="ECO:0000256" key="1">
    <source>
        <dbReference type="SAM" id="SignalP"/>
    </source>
</evidence>
<organism evidence="3 4">
    <name type="scientific">Flavimaricola marinus</name>
    <dbReference type="NCBI Taxonomy" id="1819565"/>
    <lineage>
        <taxon>Bacteria</taxon>
        <taxon>Pseudomonadati</taxon>
        <taxon>Pseudomonadota</taxon>
        <taxon>Alphaproteobacteria</taxon>
        <taxon>Rhodobacterales</taxon>
        <taxon>Paracoccaceae</taxon>
        <taxon>Flavimaricola</taxon>
    </lineage>
</organism>
<keyword evidence="4" id="KW-1185">Reference proteome</keyword>
<dbReference type="InterPro" id="IPR055706">
    <property type="entry name" value="Slg1/2_DUF7282"/>
</dbReference>